<reference evidence="2 3" key="1">
    <citation type="submission" date="2018-11" db="EMBL/GenBank/DDBJ databases">
        <title>Sequencing the genomes of 1000 actinobacteria strains.</title>
        <authorList>
            <person name="Klenk H.-P."/>
        </authorList>
    </citation>
    <scope>NUCLEOTIDE SEQUENCE [LARGE SCALE GENOMIC DNA]</scope>
    <source>
        <strain evidence="2 3">DSM 44348</strain>
    </source>
</reference>
<organism evidence="2 3">
    <name type="scientific">Amycolatopsis thermoflava</name>
    <dbReference type="NCBI Taxonomy" id="84480"/>
    <lineage>
        <taxon>Bacteria</taxon>
        <taxon>Bacillati</taxon>
        <taxon>Actinomycetota</taxon>
        <taxon>Actinomycetes</taxon>
        <taxon>Pseudonocardiales</taxon>
        <taxon>Pseudonocardiaceae</taxon>
        <taxon>Amycolatopsis</taxon>
        <taxon>Amycolatopsis methanolica group</taxon>
    </lineage>
</organism>
<dbReference type="RefSeq" id="WP_123686739.1">
    <property type="nucleotide sequence ID" value="NZ_RKHY01000001.1"/>
</dbReference>
<name>A0A3N2H7F2_9PSEU</name>
<dbReference type="Proteomes" id="UP000274843">
    <property type="component" value="Unassembled WGS sequence"/>
</dbReference>
<evidence type="ECO:0000313" key="3">
    <source>
        <dbReference type="Proteomes" id="UP000274843"/>
    </source>
</evidence>
<comment type="caution">
    <text evidence="2">The sequence shown here is derived from an EMBL/GenBank/DDBJ whole genome shotgun (WGS) entry which is preliminary data.</text>
</comment>
<dbReference type="GeneID" id="301848548"/>
<evidence type="ECO:0008006" key="4">
    <source>
        <dbReference type="Google" id="ProtNLM"/>
    </source>
</evidence>
<evidence type="ECO:0000313" key="2">
    <source>
        <dbReference type="EMBL" id="ROS44861.1"/>
    </source>
</evidence>
<proteinExistence type="predicted"/>
<feature type="signal peptide" evidence="1">
    <location>
        <begin position="1"/>
        <end position="21"/>
    </location>
</feature>
<accession>A0A3N2H7F2</accession>
<keyword evidence="3" id="KW-1185">Reference proteome</keyword>
<gene>
    <name evidence="2" type="ORF">EDD35_7317</name>
</gene>
<keyword evidence="1" id="KW-0732">Signal</keyword>
<protein>
    <recommendedName>
        <fullName evidence="4">DUF3558 domain-containing protein</fullName>
    </recommendedName>
</protein>
<evidence type="ECO:0000256" key="1">
    <source>
        <dbReference type="SAM" id="SignalP"/>
    </source>
</evidence>
<dbReference type="AlphaFoldDB" id="A0A3N2H7F2"/>
<sequence length="167" mass="16609">MSINFGGVLALAGLLAVGGCAADRGYAVPDHVCGVPVDSAALAPLLPDGEGLTESFTDKGQGSVSCRLSVDGSTVLHLAADVTDRGTAAVSLDDDGLQRLGNPVLVDGAGDVTAVADRGAKAAAECTHAGQPRLFVGLVQSEAAPPRDALLAFLASWFPAARAALGC</sequence>
<dbReference type="EMBL" id="RKHY01000001">
    <property type="protein sequence ID" value="ROS44861.1"/>
    <property type="molecule type" value="Genomic_DNA"/>
</dbReference>
<feature type="chain" id="PRO_5038533731" description="DUF3558 domain-containing protein" evidence="1">
    <location>
        <begin position="22"/>
        <end position="167"/>
    </location>
</feature>